<accession>A0A2R6XEC9</accession>
<name>A0A2R6XEC9_MARPO</name>
<gene>
    <name evidence="1" type="ORF">MARPO_0020s0086</name>
</gene>
<dbReference type="EMBL" id="KZ772692">
    <property type="protein sequence ID" value="PTQ44429.1"/>
    <property type="molecule type" value="Genomic_DNA"/>
</dbReference>
<dbReference type="Gramene" id="Mp4g23220.1">
    <property type="protein sequence ID" value="Mp4g23220.1.cds1"/>
    <property type="gene ID" value="Mp4g23220"/>
</dbReference>
<proteinExistence type="predicted"/>
<sequence>MKTSLRRLCALFPWSSITGPDSCKQRGLYMATELRGLGDLACFEREQPAYTSLRDIIPPERRKRSYMNFLEIEEPAFWLNDNPNRTPKTRLLEKAAHVWLQSSVAERNQQQGNIFTRCWLKFTRQTSVSTTMTPPRNTFRFTFADCVGYCPILKWFDLSHAFSALVNRLRQPQAFVSLRQ</sequence>
<reference evidence="2" key="1">
    <citation type="journal article" date="2017" name="Cell">
        <title>Insights into land plant evolution garnered from the Marchantia polymorpha genome.</title>
        <authorList>
            <person name="Bowman J.L."/>
            <person name="Kohchi T."/>
            <person name="Yamato K.T."/>
            <person name="Jenkins J."/>
            <person name="Shu S."/>
            <person name="Ishizaki K."/>
            <person name="Yamaoka S."/>
            <person name="Nishihama R."/>
            <person name="Nakamura Y."/>
            <person name="Berger F."/>
            <person name="Adam C."/>
            <person name="Aki S.S."/>
            <person name="Althoff F."/>
            <person name="Araki T."/>
            <person name="Arteaga-Vazquez M.A."/>
            <person name="Balasubrmanian S."/>
            <person name="Barry K."/>
            <person name="Bauer D."/>
            <person name="Boehm C.R."/>
            <person name="Briginshaw L."/>
            <person name="Caballero-Perez J."/>
            <person name="Catarino B."/>
            <person name="Chen F."/>
            <person name="Chiyoda S."/>
            <person name="Chovatia M."/>
            <person name="Davies K.M."/>
            <person name="Delmans M."/>
            <person name="Demura T."/>
            <person name="Dierschke T."/>
            <person name="Dolan L."/>
            <person name="Dorantes-Acosta A.E."/>
            <person name="Eklund D.M."/>
            <person name="Florent S.N."/>
            <person name="Flores-Sandoval E."/>
            <person name="Fujiyama A."/>
            <person name="Fukuzawa H."/>
            <person name="Galik B."/>
            <person name="Grimanelli D."/>
            <person name="Grimwood J."/>
            <person name="Grossniklaus U."/>
            <person name="Hamada T."/>
            <person name="Haseloff J."/>
            <person name="Hetherington A.J."/>
            <person name="Higo A."/>
            <person name="Hirakawa Y."/>
            <person name="Hundley H.N."/>
            <person name="Ikeda Y."/>
            <person name="Inoue K."/>
            <person name="Inoue S.I."/>
            <person name="Ishida S."/>
            <person name="Jia Q."/>
            <person name="Kakita M."/>
            <person name="Kanazawa T."/>
            <person name="Kawai Y."/>
            <person name="Kawashima T."/>
            <person name="Kennedy M."/>
            <person name="Kinose K."/>
            <person name="Kinoshita T."/>
            <person name="Kohara Y."/>
            <person name="Koide E."/>
            <person name="Komatsu K."/>
            <person name="Kopischke S."/>
            <person name="Kubo M."/>
            <person name="Kyozuka J."/>
            <person name="Lagercrantz U."/>
            <person name="Lin S.S."/>
            <person name="Lindquist E."/>
            <person name="Lipzen A.M."/>
            <person name="Lu C.W."/>
            <person name="De Luna E."/>
            <person name="Martienssen R.A."/>
            <person name="Minamino N."/>
            <person name="Mizutani M."/>
            <person name="Mizutani M."/>
            <person name="Mochizuki N."/>
            <person name="Monte I."/>
            <person name="Mosher R."/>
            <person name="Nagasaki H."/>
            <person name="Nakagami H."/>
            <person name="Naramoto S."/>
            <person name="Nishitani K."/>
            <person name="Ohtani M."/>
            <person name="Okamoto T."/>
            <person name="Okumura M."/>
            <person name="Phillips J."/>
            <person name="Pollak B."/>
            <person name="Reinders A."/>
            <person name="Rovekamp M."/>
            <person name="Sano R."/>
            <person name="Sawa S."/>
            <person name="Schmid M.W."/>
            <person name="Shirakawa M."/>
            <person name="Solano R."/>
            <person name="Spunde A."/>
            <person name="Suetsugu N."/>
            <person name="Sugano S."/>
            <person name="Sugiyama A."/>
            <person name="Sun R."/>
            <person name="Suzuki Y."/>
            <person name="Takenaka M."/>
            <person name="Takezawa D."/>
            <person name="Tomogane H."/>
            <person name="Tsuzuki M."/>
            <person name="Ueda T."/>
            <person name="Umeda M."/>
            <person name="Ward J.M."/>
            <person name="Watanabe Y."/>
            <person name="Yazaki K."/>
            <person name="Yokoyama R."/>
            <person name="Yoshitake Y."/>
            <person name="Yotsui I."/>
            <person name="Zachgo S."/>
            <person name="Schmutz J."/>
        </authorList>
    </citation>
    <scope>NUCLEOTIDE SEQUENCE [LARGE SCALE GENOMIC DNA]</scope>
    <source>
        <strain evidence="2">Tak-1</strain>
    </source>
</reference>
<evidence type="ECO:0000313" key="2">
    <source>
        <dbReference type="Proteomes" id="UP000244005"/>
    </source>
</evidence>
<protein>
    <submittedName>
        <fullName evidence="1">Uncharacterized protein</fullName>
    </submittedName>
</protein>
<dbReference type="AlphaFoldDB" id="A0A2R6XEC9"/>
<keyword evidence="2" id="KW-1185">Reference proteome</keyword>
<organism evidence="1 2">
    <name type="scientific">Marchantia polymorpha</name>
    <name type="common">Common liverwort</name>
    <name type="synonym">Marchantia aquatica</name>
    <dbReference type="NCBI Taxonomy" id="3197"/>
    <lineage>
        <taxon>Eukaryota</taxon>
        <taxon>Viridiplantae</taxon>
        <taxon>Streptophyta</taxon>
        <taxon>Embryophyta</taxon>
        <taxon>Marchantiophyta</taxon>
        <taxon>Marchantiopsida</taxon>
        <taxon>Marchantiidae</taxon>
        <taxon>Marchantiales</taxon>
        <taxon>Marchantiaceae</taxon>
        <taxon>Marchantia</taxon>
    </lineage>
</organism>
<evidence type="ECO:0000313" key="1">
    <source>
        <dbReference type="EMBL" id="PTQ44429.1"/>
    </source>
</evidence>
<dbReference type="Proteomes" id="UP000244005">
    <property type="component" value="Unassembled WGS sequence"/>
</dbReference>